<organism evidence="3 4">
    <name type="scientific">Streptomyces gilvosporeus</name>
    <dbReference type="NCBI Taxonomy" id="553510"/>
    <lineage>
        <taxon>Bacteria</taxon>
        <taxon>Bacillati</taxon>
        <taxon>Actinomycetota</taxon>
        <taxon>Actinomycetes</taxon>
        <taxon>Kitasatosporales</taxon>
        <taxon>Streptomycetaceae</taxon>
        <taxon>Streptomyces</taxon>
    </lineage>
</organism>
<dbReference type="Proteomes" id="UP000192726">
    <property type="component" value="Chromosome"/>
</dbReference>
<feature type="region of interest" description="Disordered" evidence="1">
    <location>
        <begin position="160"/>
        <end position="181"/>
    </location>
</feature>
<dbReference type="InterPro" id="IPR036388">
    <property type="entry name" value="WH-like_DNA-bd_sf"/>
</dbReference>
<dbReference type="AlphaFoldDB" id="A0A1V0U3S6"/>
<dbReference type="InterPro" id="IPR000835">
    <property type="entry name" value="HTH_MarR-typ"/>
</dbReference>
<evidence type="ECO:0000313" key="3">
    <source>
        <dbReference type="EMBL" id="ARF59720.1"/>
    </source>
</evidence>
<dbReference type="InterPro" id="IPR039422">
    <property type="entry name" value="MarR/SlyA-like"/>
</dbReference>
<name>A0A1V0U3S6_9ACTN</name>
<dbReference type="PRINTS" id="PR00598">
    <property type="entry name" value="HTHMARR"/>
</dbReference>
<dbReference type="RefSeq" id="WP_083109895.1">
    <property type="nucleotide sequence ID" value="NZ_CP020569.1"/>
</dbReference>
<dbReference type="KEGG" id="sgv:B1H19_26425"/>
<evidence type="ECO:0000313" key="4">
    <source>
        <dbReference type="Proteomes" id="UP000192726"/>
    </source>
</evidence>
<feature type="domain" description="HTH marR-type" evidence="2">
    <location>
        <begin position="27"/>
        <end position="160"/>
    </location>
</feature>
<dbReference type="Gene3D" id="1.10.10.10">
    <property type="entry name" value="Winged helix-like DNA-binding domain superfamily/Winged helix DNA-binding domain"/>
    <property type="match status" value="1"/>
</dbReference>
<dbReference type="GO" id="GO:0006950">
    <property type="term" value="P:response to stress"/>
    <property type="evidence" value="ECO:0007669"/>
    <property type="project" value="TreeGrafter"/>
</dbReference>
<dbReference type="SMART" id="SM00347">
    <property type="entry name" value="HTH_MARR"/>
    <property type="match status" value="1"/>
</dbReference>
<gene>
    <name evidence="3" type="ORF">B1H19_26425</name>
</gene>
<accession>A0A1V0U3S6</accession>
<dbReference type="EMBL" id="CP020569">
    <property type="protein sequence ID" value="ARF59720.1"/>
    <property type="molecule type" value="Genomic_DNA"/>
</dbReference>
<protein>
    <submittedName>
        <fullName evidence="3">MarR family transcriptional regulator</fullName>
    </submittedName>
</protein>
<dbReference type="PROSITE" id="PS50995">
    <property type="entry name" value="HTH_MARR_2"/>
    <property type="match status" value="1"/>
</dbReference>
<evidence type="ECO:0000256" key="1">
    <source>
        <dbReference type="SAM" id="MobiDB-lite"/>
    </source>
</evidence>
<feature type="compositionally biased region" description="Low complexity" evidence="1">
    <location>
        <begin position="160"/>
        <end position="174"/>
    </location>
</feature>
<dbReference type="OrthoDB" id="5148120at2"/>
<dbReference type="PANTHER" id="PTHR33164:SF95">
    <property type="entry name" value="TRANSCRIPTIONAL REGULATOR"/>
    <property type="match status" value="1"/>
</dbReference>
<dbReference type="STRING" id="553510.B1H19_26425"/>
<dbReference type="InterPro" id="IPR036390">
    <property type="entry name" value="WH_DNA-bd_sf"/>
</dbReference>
<sequence>MSKGAGKGGGERDRAAAKAAATGGDRRPDLAAMMVPLCRALVAAELPVLEAHGLAMWAYAVLLRLDEATPVRSQAALAEAIGADKTRIIAVLDDLDERGLIRRRPDPADRRVRLLSITPEGRRLRDAVQADIQRGEEELLAPFPAAERESFVRVLRALSDSAASAPARSAAPVRPKGRAGG</sequence>
<proteinExistence type="predicted"/>
<keyword evidence="4" id="KW-1185">Reference proteome</keyword>
<dbReference type="GO" id="GO:0003700">
    <property type="term" value="F:DNA-binding transcription factor activity"/>
    <property type="evidence" value="ECO:0007669"/>
    <property type="project" value="InterPro"/>
</dbReference>
<evidence type="ECO:0000259" key="2">
    <source>
        <dbReference type="PROSITE" id="PS50995"/>
    </source>
</evidence>
<dbReference type="Pfam" id="PF12802">
    <property type="entry name" value="MarR_2"/>
    <property type="match status" value="1"/>
</dbReference>
<dbReference type="SUPFAM" id="SSF46785">
    <property type="entry name" value="Winged helix' DNA-binding domain"/>
    <property type="match status" value="1"/>
</dbReference>
<feature type="region of interest" description="Disordered" evidence="1">
    <location>
        <begin position="1"/>
        <end position="22"/>
    </location>
</feature>
<dbReference type="PANTHER" id="PTHR33164">
    <property type="entry name" value="TRANSCRIPTIONAL REGULATOR, MARR FAMILY"/>
    <property type="match status" value="1"/>
</dbReference>
<reference evidence="3 4" key="1">
    <citation type="submission" date="2017-04" db="EMBL/GenBank/DDBJ databases">
        <title>Complete Genome Sequence of Streptomyces gilvosporeus F607, a Capable Producer of Natamycin.</title>
        <authorList>
            <person name="Zong G."/>
            <person name="Zhong C."/>
            <person name="Fu J."/>
            <person name="Qin R."/>
            <person name="Cao G."/>
        </authorList>
    </citation>
    <scope>NUCLEOTIDE SEQUENCE [LARGE SCALE GENOMIC DNA]</scope>
    <source>
        <strain evidence="3 4">F607</strain>
    </source>
</reference>